<gene>
    <name evidence="1" type="ORF">BECKFW1821A_GA0114235_107612</name>
</gene>
<accession>A0A450SV72</accession>
<dbReference type="EMBL" id="CAADEW010000076">
    <property type="protein sequence ID" value="VFJ57912.1"/>
    <property type="molecule type" value="Genomic_DNA"/>
</dbReference>
<reference evidence="1" key="1">
    <citation type="submission" date="2019-02" db="EMBL/GenBank/DDBJ databases">
        <authorList>
            <person name="Gruber-Vodicka R. H."/>
            <person name="Seah K. B. B."/>
        </authorList>
    </citation>
    <scope>NUCLEOTIDE SEQUENCE</scope>
    <source>
        <strain evidence="1">BECK_BZ15</strain>
    </source>
</reference>
<sequence>MRCRNACRSNWGTGLLVLETRQPDTAVLPEKLSEAVQQPGHIQASVFIHVPGSLLGDPTLDGPGQGVWDDLAIDGIGDLDLGTGADESQIPDVQLIVFTG</sequence>
<protein>
    <submittedName>
        <fullName evidence="1">Uncharacterized protein</fullName>
    </submittedName>
</protein>
<proteinExistence type="predicted"/>
<name>A0A450SV72_9GAMM</name>
<dbReference type="AlphaFoldDB" id="A0A450SV72"/>
<evidence type="ECO:0000313" key="1">
    <source>
        <dbReference type="EMBL" id="VFJ57912.1"/>
    </source>
</evidence>
<organism evidence="1">
    <name type="scientific">Candidatus Kentrum sp. FW</name>
    <dbReference type="NCBI Taxonomy" id="2126338"/>
    <lineage>
        <taxon>Bacteria</taxon>
        <taxon>Pseudomonadati</taxon>
        <taxon>Pseudomonadota</taxon>
        <taxon>Gammaproteobacteria</taxon>
        <taxon>Candidatus Kentrum</taxon>
    </lineage>
</organism>